<dbReference type="RefSeq" id="WP_108778599.1">
    <property type="nucleotide sequence ID" value="NZ_CP029186.1"/>
</dbReference>
<evidence type="ECO:0000256" key="1">
    <source>
        <dbReference type="ARBA" id="ARBA00022679"/>
    </source>
</evidence>
<keyword evidence="1 3" id="KW-0808">Transferase</keyword>
<dbReference type="CDD" id="cd03794">
    <property type="entry name" value="GT4_WbuB-like"/>
    <property type="match status" value="1"/>
</dbReference>
<sequence>MKKVLIVTYYWPPAGGPGVQRWLKFVKYLPEYGIEPVVYIPENPTYPLLDEGLLSEVNPDVTIIKQKITEPYAWASMFSKGSTKKISSGIIPNKKKQSFVQRMMLWVRGNLFIPDARVLWVKPSVAFLSKYIQENDINTVITTGPPHSLHLIGLKLKQKIDIKWVADFRDPWTTIGYHKELRLSASAEKKHKLLEKQVLTSADTILVTSPTTKKEFEALTSRPIHVITNGYDVEKIAKQPLDGKFTLAHIGSFLSERNPAILWEALSELVLENEEFKSQFELKLIGAVSQEVLNSIASMKLDVYINNLGYVPHEKAIAEQRRSQVLLLVEIDSDDTKCIIPGKLFEYMVSERPIVAIGPKDADFAEIMRSTNTGIFVTYDEKAKLKQGILNYFEAYSQGNLKSHPVGLQQYSRKNLTGELAKVLRGIAK</sequence>
<dbReference type="PANTHER" id="PTHR46401:SF2">
    <property type="entry name" value="GLYCOSYLTRANSFERASE WBBK-RELATED"/>
    <property type="match status" value="1"/>
</dbReference>
<evidence type="ECO:0000259" key="2">
    <source>
        <dbReference type="Pfam" id="PF13439"/>
    </source>
</evidence>
<keyword evidence="4" id="KW-1185">Reference proteome</keyword>
<dbReference type="InterPro" id="IPR028098">
    <property type="entry name" value="Glyco_trans_4-like_N"/>
</dbReference>
<feature type="domain" description="Glycosyltransferase subfamily 4-like N-terminal" evidence="2">
    <location>
        <begin position="107"/>
        <end position="234"/>
    </location>
</feature>
<dbReference type="GO" id="GO:0009103">
    <property type="term" value="P:lipopolysaccharide biosynthetic process"/>
    <property type="evidence" value="ECO:0007669"/>
    <property type="project" value="TreeGrafter"/>
</dbReference>
<dbReference type="SUPFAM" id="SSF53756">
    <property type="entry name" value="UDP-Glycosyltransferase/glycogen phosphorylase"/>
    <property type="match status" value="1"/>
</dbReference>
<dbReference type="Proteomes" id="UP000244929">
    <property type="component" value="Chromosome"/>
</dbReference>
<protein>
    <submittedName>
        <fullName evidence="3">Glycosyl transferase family 1</fullName>
    </submittedName>
</protein>
<dbReference type="GO" id="GO:0016757">
    <property type="term" value="F:glycosyltransferase activity"/>
    <property type="evidence" value="ECO:0007669"/>
    <property type="project" value="TreeGrafter"/>
</dbReference>
<dbReference type="Pfam" id="PF13692">
    <property type="entry name" value="Glyco_trans_1_4"/>
    <property type="match status" value="1"/>
</dbReference>
<reference evidence="3 4" key="1">
    <citation type="submission" date="2018-04" db="EMBL/GenBank/DDBJ databases">
        <title>Genome sequencing of Flavobacterium sp. HYN0059.</title>
        <authorList>
            <person name="Yi H."/>
            <person name="Baek C."/>
        </authorList>
    </citation>
    <scope>NUCLEOTIDE SEQUENCE [LARGE SCALE GENOMIC DNA]</scope>
    <source>
        <strain evidence="3 4">HYN0059</strain>
    </source>
</reference>
<dbReference type="KEGG" id="falb:HYN59_12620"/>
<dbReference type="Gene3D" id="3.40.50.2000">
    <property type="entry name" value="Glycogen Phosphorylase B"/>
    <property type="match status" value="2"/>
</dbReference>
<dbReference type="Pfam" id="PF13439">
    <property type="entry name" value="Glyco_transf_4"/>
    <property type="match status" value="1"/>
</dbReference>
<proteinExistence type="predicted"/>
<dbReference type="EMBL" id="CP029186">
    <property type="protein sequence ID" value="AWH85897.1"/>
    <property type="molecule type" value="Genomic_DNA"/>
</dbReference>
<gene>
    <name evidence="3" type="ORF">HYN59_12620</name>
</gene>
<name>A0A2S1QZN8_9FLAO</name>
<dbReference type="AlphaFoldDB" id="A0A2S1QZN8"/>
<organism evidence="3 4">
    <name type="scientific">Flavobacterium album</name>
    <dbReference type="NCBI Taxonomy" id="2175091"/>
    <lineage>
        <taxon>Bacteria</taxon>
        <taxon>Pseudomonadati</taxon>
        <taxon>Bacteroidota</taxon>
        <taxon>Flavobacteriia</taxon>
        <taxon>Flavobacteriales</taxon>
        <taxon>Flavobacteriaceae</taxon>
        <taxon>Flavobacterium</taxon>
    </lineage>
</organism>
<dbReference type="PANTHER" id="PTHR46401">
    <property type="entry name" value="GLYCOSYLTRANSFERASE WBBK-RELATED"/>
    <property type="match status" value="1"/>
</dbReference>
<evidence type="ECO:0000313" key="4">
    <source>
        <dbReference type="Proteomes" id="UP000244929"/>
    </source>
</evidence>
<evidence type="ECO:0000313" key="3">
    <source>
        <dbReference type="EMBL" id="AWH85897.1"/>
    </source>
</evidence>
<dbReference type="OrthoDB" id="9794575at2"/>
<accession>A0A2S1QZN8</accession>